<dbReference type="InterPro" id="IPR013096">
    <property type="entry name" value="Cupin_2"/>
</dbReference>
<accession>A0A5M8QQB4</accession>
<dbReference type="EMBL" id="VBSN01000049">
    <property type="protein sequence ID" value="KAA6438365.1"/>
    <property type="molecule type" value="Genomic_DNA"/>
</dbReference>
<organism evidence="2 3">
    <name type="scientific">Dyadobacter flavalbus</name>
    <dbReference type="NCBI Taxonomy" id="2579942"/>
    <lineage>
        <taxon>Bacteria</taxon>
        <taxon>Pseudomonadati</taxon>
        <taxon>Bacteroidota</taxon>
        <taxon>Cytophagia</taxon>
        <taxon>Cytophagales</taxon>
        <taxon>Spirosomataceae</taxon>
        <taxon>Dyadobacter</taxon>
    </lineage>
</organism>
<gene>
    <name evidence="2" type="ORF">FEM33_16865</name>
</gene>
<dbReference type="OrthoDB" id="72027at2"/>
<comment type="caution">
    <text evidence="2">The sequence shown here is derived from an EMBL/GenBank/DDBJ whole genome shotgun (WGS) entry which is preliminary data.</text>
</comment>
<evidence type="ECO:0000259" key="1">
    <source>
        <dbReference type="Pfam" id="PF07883"/>
    </source>
</evidence>
<dbReference type="AlphaFoldDB" id="A0A5M8QQB4"/>
<protein>
    <submittedName>
        <fullName evidence="2">Cupin domain-containing protein</fullName>
    </submittedName>
</protein>
<dbReference type="Proteomes" id="UP000323994">
    <property type="component" value="Unassembled WGS sequence"/>
</dbReference>
<keyword evidence="3" id="KW-1185">Reference proteome</keyword>
<proteinExistence type="predicted"/>
<reference evidence="2 3" key="1">
    <citation type="submission" date="2019-05" db="EMBL/GenBank/DDBJ databases">
        <authorList>
            <person name="Qu J.-H."/>
        </authorList>
    </citation>
    <scope>NUCLEOTIDE SEQUENCE [LARGE SCALE GENOMIC DNA]</scope>
    <source>
        <strain evidence="2 3">NS28</strain>
    </source>
</reference>
<dbReference type="Pfam" id="PF07883">
    <property type="entry name" value="Cupin_2"/>
    <property type="match status" value="1"/>
</dbReference>
<name>A0A5M8QQB4_9BACT</name>
<dbReference type="RefSeq" id="WP_139013168.1">
    <property type="nucleotide sequence ID" value="NZ_VBSN01000049.1"/>
</dbReference>
<dbReference type="PANTHER" id="PTHR36440">
    <property type="entry name" value="PUTATIVE (AFU_ORTHOLOGUE AFUA_8G07350)-RELATED"/>
    <property type="match status" value="1"/>
</dbReference>
<dbReference type="InterPro" id="IPR053146">
    <property type="entry name" value="QDO-like"/>
</dbReference>
<dbReference type="InterPro" id="IPR014710">
    <property type="entry name" value="RmlC-like_jellyroll"/>
</dbReference>
<evidence type="ECO:0000313" key="2">
    <source>
        <dbReference type="EMBL" id="KAA6438365.1"/>
    </source>
</evidence>
<dbReference type="Gene3D" id="2.60.120.10">
    <property type="entry name" value="Jelly Rolls"/>
    <property type="match status" value="1"/>
</dbReference>
<evidence type="ECO:0000313" key="3">
    <source>
        <dbReference type="Proteomes" id="UP000323994"/>
    </source>
</evidence>
<feature type="domain" description="Cupin type-2" evidence="1">
    <location>
        <begin position="43"/>
        <end position="108"/>
    </location>
</feature>
<dbReference type="InterPro" id="IPR011051">
    <property type="entry name" value="RmlC_Cupin_sf"/>
</dbReference>
<sequence>MKTITKMNTLEKPARTITNPLMKDEVVFLETSRESGGRYTLVEVSLAAGAGNPLHYHDHFSEEFTCLSGELSIELNGKIIRLSAGETIIAPARSKHRFFNQSKSECRFQCRIAPGCPGFEQTLQITYGLAHDGKTNKQGVPQSPLILGYMFLISGTRLTGIMSAMEPLLRWFGRRAIAKGIAAELQRQYVTIH</sequence>
<dbReference type="SUPFAM" id="SSF51182">
    <property type="entry name" value="RmlC-like cupins"/>
    <property type="match status" value="1"/>
</dbReference>
<dbReference type="PANTHER" id="PTHR36440:SF1">
    <property type="entry name" value="PUTATIVE (AFU_ORTHOLOGUE AFUA_8G07350)-RELATED"/>
    <property type="match status" value="1"/>
</dbReference>